<evidence type="ECO:0000259" key="3">
    <source>
        <dbReference type="Pfam" id="PF01193"/>
    </source>
</evidence>
<gene>
    <name evidence="4" type="ORF">GIV53_05440</name>
</gene>
<keyword evidence="4" id="KW-0808">Transferase</keyword>
<dbReference type="GO" id="GO:0046983">
    <property type="term" value="F:protein dimerization activity"/>
    <property type="evidence" value="ECO:0007669"/>
    <property type="project" value="InterPro"/>
</dbReference>
<dbReference type="GO" id="GO:0003899">
    <property type="term" value="F:DNA-directed RNA polymerase activity"/>
    <property type="evidence" value="ECO:0007669"/>
    <property type="project" value="UniProtKB-EC"/>
</dbReference>
<feature type="domain" description="DNA-directed RNA polymerase RpoA/D/Rpb3-type" evidence="3">
    <location>
        <begin position="29"/>
        <end position="55"/>
    </location>
</feature>
<dbReference type="SUPFAM" id="SSF55257">
    <property type="entry name" value="RBP11-like subunits of RNA polymerase"/>
    <property type="match status" value="1"/>
</dbReference>
<reference evidence="4" key="1">
    <citation type="submission" date="2019-11" db="EMBL/GenBank/DDBJ databases">
        <title>Epiphytic Pseudomonas syringae from cherry orchards.</title>
        <authorList>
            <person name="Hulin M.T."/>
        </authorList>
    </citation>
    <scope>NUCLEOTIDE SEQUENCE</scope>
    <source>
        <strain evidence="4">PA-2-5E</strain>
    </source>
</reference>
<dbReference type="InterPro" id="IPR011263">
    <property type="entry name" value="DNA-dir_RNA_pol_RpoA/D/Rpb3"/>
</dbReference>
<keyword evidence="4" id="KW-0548">Nucleotidyltransferase</keyword>
<dbReference type="Pfam" id="PF01193">
    <property type="entry name" value="RNA_pol_L"/>
    <property type="match status" value="1"/>
</dbReference>
<sequence>MQISVNEFLTPRHIDVQVVSPTRAKITLEPLERGFGHTLGNALRRILLSSMPGCA</sequence>
<feature type="non-terminal residue" evidence="4">
    <location>
        <position position="55"/>
    </location>
</feature>
<dbReference type="GO" id="GO:0006351">
    <property type="term" value="P:DNA-templated transcription"/>
    <property type="evidence" value="ECO:0007669"/>
    <property type="project" value="InterPro"/>
</dbReference>
<keyword evidence="2" id="KW-0804">Transcription</keyword>
<evidence type="ECO:0000256" key="1">
    <source>
        <dbReference type="ARBA" id="ARBA00022478"/>
    </source>
</evidence>
<dbReference type="Gene3D" id="3.30.1360.10">
    <property type="entry name" value="RNA polymerase, RBP11-like subunit"/>
    <property type="match status" value="1"/>
</dbReference>
<comment type="caution">
    <text evidence="4">The sequence shown here is derived from an EMBL/GenBank/DDBJ whole genome shotgun (WGS) entry which is preliminary data.</text>
</comment>
<dbReference type="EC" id="2.7.7.6" evidence="4"/>
<dbReference type="InterPro" id="IPR036603">
    <property type="entry name" value="RBP11-like"/>
</dbReference>
<protein>
    <submittedName>
        <fullName evidence="4">DNA-directed RNA polymerase subunit alpha</fullName>
        <ecNumber evidence="4">2.7.7.6</ecNumber>
    </submittedName>
</protein>
<accession>A0A9Q4A245</accession>
<organism evidence="4 5">
    <name type="scientific">Pseudomonas syringae</name>
    <dbReference type="NCBI Taxonomy" id="317"/>
    <lineage>
        <taxon>Bacteria</taxon>
        <taxon>Pseudomonadati</taxon>
        <taxon>Pseudomonadota</taxon>
        <taxon>Gammaproteobacteria</taxon>
        <taxon>Pseudomonadales</taxon>
        <taxon>Pseudomonadaceae</taxon>
        <taxon>Pseudomonas</taxon>
    </lineage>
</organism>
<proteinExistence type="predicted"/>
<dbReference type="GO" id="GO:0000428">
    <property type="term" value="C:DNA-directed RNA polymerase complex"/>
    <property type="evidence" value="ECO:0007669"/>
    <property type="project" value="UniProtKB-KW"/>
</dbReference>
<keyword evidence="1 4" id="KW-0240">DNA-directed RNA polymerase</keyword>
<dbReference type="EMBL" id="WKAE01000036">
    <property type="protein sequence ID" value="MCF5628758.1"/>
    <property type="molecule type" value="Genomic_DNA"/>
</dbReference>
<evidence type="ECO:0000313" key="5">
    <source>
        <dbReference type="Proteomes" id="UP000814010"/>
    </source>
</evidence>
<dbReference type="AlphaFoldDB" id="A0A9Q4A245"/>
<name>A0A9Q4A245_PSESX</name>
<evidence type="ECO:0000256" key="2">
    <source>
        <dbReference type="ARBA" id="ARBA00023163"/>
    </source>
</evidence>
<evidence type="ECO:0000313" key="4">
    <source>
        <dbReference type="EMBL" id="MCF5628758.1"/>
    </source>
</evidence>
<dbReference type="Proteomes" id="UP000814010">
    <property type="component" value="Unassembled WGS sequence"/>
</dbReference>